<dbReference type="GO" id="GO:0000466">
    <property type="term" value="P:maturation of 5.8S rRNA from tricistronic rRNA transcript (SSU-rRNA, 5.8S rRNA, LSU-rRNA)"/>
    <property type="evidence" value="ECO:0007669"/>
    <property type="project" value="UniProtKB-UniRule"/>
</dbReference>
<dbReference type="GO" id="GO:0000463">
    <property type="term" value="P:maturation of LSU-rRNA from tricistronic rRNA transcript (SSU-rRNA, 5.8S rRNA, LSU-rRNA)"/>
    <property type="evidence" value="ECO:0007669"/>
    <property type="project" value="UniProtKB-UniRule"/>
</dbReference>
<dbReference type="SMART" id="SM00292">
    <property type="entry name" value="BRCT"/>
    <property type="match status" value="1"/>
</dbReference>
<accession>A0AAV7X610</accession>
<evidence type="ECO:0000256" key="1">
    <source>
        <dbReference type="ARBA" id="ARBA00022517"/>
    </source>
</evidence>
<proteinExistence type="inferred from homology"/>
<organism evidence="7 8">
    <name type="scientific">Megalurothrips usitatus</name>
    <name type="common">bean blossom thrips</name>
    <dbReference type="NCBI Taxonomy" id="439358"/>
    <lineage>
        <taxon>Eukaryota</taxon>
        <taxon>Metazoa</taxon>
        <taxon>Ecdysozoa</taxon>
        <taxon>Arthropoda</taxon>
        <taxon>Hexapoda</taxon>
        <taxon>Insecta</taxon>
        <taxon>Pterygota</taxon>
        <taxon>Neoptera</taxon>
        <taxon>Paraneoptera</taxon>
        <taxon>Thysanoptera</taxon>
        <taxon>Terebrantia</taxon>
        <taxon>Thripoidea</taxon>
        <taxon>Thripidae</taxon>
        <taxon>Megalurothrips</taxon>
    </lineage>
</organism>
<feature type="compositionally biased region" description="Acidic residues" evidence="5">
    <location>
        <begin position="466"/>
        <end position="508"/>
    </location>
</feature>
<keyword evidence="1 4" id="KW-0690">Ribosome biogenesis</keyword>
<gene>
    <name evidence="7" type="ORF">ONE63_004079</name>
</gene>
<dbReference type="PANTHER" id="PTHR12221:SF6">
    <property type="entry name" value="PESCADILLO HOMOLOG"/>
    <property type="match status" value="1"/>
</dbReference>
<dbReference type="Pfam" id="PF06732">
    <property type="entry name" value="Pescadillo_N"/>
    <property type="match status" value="1"/>
</dbReference>
<dbReference type="InterPro" id="IPR036420">
    <property type="entry name" value="BRCT_dom_sf"/>
</dbReference>
<dbReference type="GO" id="GO:0003723">
    <property type="term" value="F:RNA binding"/>
    <property type="evidence" value="ECO:0007669"/>
    <property type="project" value="TreeGrafter"/>
</dbReference>
<dbReference type="CDD" id="cd17709">
    <property type="entry name" value="BRCT_pescadillo_like"/>
    <property type="match status" value="1"/>
</dbReference>
<keyword evidence="3 4" id="KW-0539">Nucleus</keyword>
<dbReference type="Gene3D" id="3.40.50.10190">
    <property type="entry name" value="BRCT domain"/>
    <property type="match status" value="1"/>
</dbReference>
<name>A0AAV7X610_9NEOP</name>
<evidence type="ECO:0000256" key="3">
    <source>
        <dbReference type="ARBA" id="ARBA00023242"/>
    </source>
</evidence>
<dbReference type="GO" id="GO:0043021">
    <property type="term" value="F:ribonucleoprotein complex binding"/>
    <property type="evidence" value="ECO:0007669"/>
    <property type="project" value="UniProtKB-UniRule"/>
</dbReference>
<comment type="function">
    <text evidence="4">Required for maturation of ribosomal RNAs and formation of the large ribosomal subunit.</text>
</comment>
<evidence type="ECO:0000256" key="5">
    <source>
        <dbReference type="SAM" id="MobiDB-lite"/>
    </source>
</evidence>
<sequence>MGAIRKRKYEEGAGNLYISRKRAMKKLQLTLKDFRKLCILKGVYPREPKRRKAAQHGKGGIQTLYAKKDILFLGADPMIWDMRKLKPHFKKMAKAKGRRDFRELRALARRHPKIDIDHVIKERYPSFIDAMKDLDDCLSLLFLFAQFPSIPGVPHKFPHEAQKLITQFLLLVIEARALRRVFVSIKGYYFQVELRGQLVTWIVPHQFGFVPTVKRNVDFKVMSHFVELYITLLGFVNFRLYQQHNLIYPPRLSNFTYGGNTRKGTEAKGTEYQALPDRIASLNEPLRKSRFTVPEEEQPLDSFLLSDNPDEAARMQKELERTNKLKTLFNGLKIFVNREVPREPVVLCIRALGGEVSWDKVLFAGATFNEDDETITHQIVDRPSMDKQYISRYYVQPQWVFDSVNAAQLLPVERYLLGVVLPPHLSPFFDPTRDQRYKPPEELEIFGSQSEEGSQGAKVAEKKASEDEESSEEDEEENEDEDEKDSEEESEEEAEEPKEDDIDEDLPEEEKQRLAKKKKMAVKKGTIAKEEPVKPELEAREDEYLRSRLVRNKHKRLFNSMMEGRKKRMKEVKLLTNKRAQLEAEAAAAKKEEKRQRKKAAAVLQA</sequence>
<dbReference type="FunFam" id="3.40.50.10190:FF:000002">
    <property type="entry name" value="Pescadillo homolog"/>
    <property type="match status" value="1"/>
</dbReference>
<dbReference type="AlphaFoldDB" id="A0AAV7X610"/>
<protein>
    <recommendedName>
        <fullName evidence="4">Pescadillo homolog</fullName>
    </recommendedName>
</protein>
<dbReference type="GO" id="GO:0005654">
    <property type="term" value="C:nucleoplasm"/>
    <property type="evidence" value="ECO:0007669"/>
    <property type="project" value="UniProtKB-SubCell"/>
</dbReference>
<dbReference type="InterPro" id="IPR010613">
    <property type="entry name" value="PES"/>
</dbReference>
<dbReference type="PANTHER" id="PTHR12221">
    <property type="entry name" value="PESCADILLO - RELATED"/>
    <property type="match status" value="1"/>
</dbReference>
<feature type="region of interest" description="Disordered" evidence="5">
    <location>
        <begin position="446"/>
        <end position="543"/>
    </location>
</feature>
<dbReference type="EMBL" id="JAPTSV010000015">
    <property type="protein sequence ID" value="KAJ1519833.1"/>
    <property type="molecule type" value="Genomic_DNA"/>
</dbReference>
<dbReference type="HAMAP" id="MF_03028">
    <property type="entry name" value="Pescadillo"/>
    <property type="match status" value="1"/>
</dbReference>
<feature type="region of interest" description="Disordered" evidence="5">
    <location>
        <begin position="585"/>
        <end position="606"/>
    </location>
</feature>
<evidence type="ECO:0000256" key="2">
    <source>
        <dbReference type="ARBA" id="ARBA00022552"/>
    </source>
</evidence>
<comment type="similarity">
    <text evidence="4">Belongs to the pescadillo family.</text>
</comment>
<evidence type="ECO:0000313" key="7">
    <source>
        <dbReference type="EMBL" id="KAJ1519833.1"/>
    </source>
</evidence>
<dbReference type="PROSITE" id="PS50172">
    <property type="entry name" value="BRCT"/>
    <property type="match status" value="1"/>
</dbReference>
<keyword evidence="8" id="KW-1185">Reference proteome</keyword>
<dbReference type="SUPFAM" id="SSF52113">
    <property type="entry name" value="BRCT domain"/>
    <property type="match status" value="1"/>
</dbReference>
<reference evidence="7" key="1">
    <citation type="submission" date="2022-12" db="EMBL/GenBank/DDBJ databases">
        <title>Chromosome-level genome assembly of the bean flower thrips Megalurothrips usitatus.</title>
        <authorList>
            <person name="Ma L."/>
            <person name="Liu Q."/>
            <person name="Li H."/>
            <person name="Cai W."/>
        </authorList>
    </citation>
    <scope>NUCLEOTIDE SEQUENCE</scope>
    <source>
        <strain evidence="7">Cailab_2022a</strain>
    </source>
</reference>
<comment type="caution">
    <text evidence="7">The sequence shown here is derived from an EMBL/GenBank/DDBJ whole genome shotgun (WGS) entry which is preliminary data.</text>
</comment>
<dbReference type="GO" id="GO:0030687">
    <property type="term" value="C:preribosome, large subunit precursor"/>
    <property type="evidence" value="ECO:0007669"/>
    <property type="project" value="UniProtKB-UniRule"/>
</dbReference>
<evidence type="ECO:0000259" key="6">
    <source>
        <dbReference type="PROSITE" id="PS50172"/>
    </source>
</evidence>
<comment type="subcellular location">
    <subcellularLocation>
        <location evidence="4">Nucleus</location>
        <location evidence="4">Nucleolus</location>
    </subcellularLocation>
    <subcellularLocation>
        <location evidence="4">Nucleus</location>
        <location evidence="4">Nucleoplasm</location>
    </subcellularLocation>
</comment>
<dbReference type="Proteomes" id="UP001075354">
    <property type="component" value="Chromosome 15"/>
</dbReference>
<dbReference type="InterPro" id="IPR001357">
    <property type="entry name" value="BRCT_dom"/>
</dbReference>
<feature type="compositionally biased region" description="Basic and acidic residues" evidence="5">
    <location>
        <begin position="527"/>
        <end position="543"/>
    </location>
</feature>
<dbReference type="GO" id="GO:0070545">
    <property type="term" value="C:PeBoW complex"/>
    <property type="evidence" value="ECO:0007669"/>
    <property type="project" value="TreeGrafter"/>
</dbReference>
<feature type="domain" description="BRCT" evidence="6">
    <location>
        <begin position="324"/>
        <end position="417"/>
    </location>
</feature>
<keyword evidence="2 4" id="KW-0698">rRNA processing</keyword>
<evidence type="ECO:0000256" key="4">
    <source>
        <dbReference type="HAMAP-Rule" id="MF_03028"/>
    </source>
</evidence>
<evidence type="ECO:0000313" key="8">
    <source>
        <dbReference type="Proteomes" id="UP001075354"/>
    </source>
</evidence>